<dbReference type="InterPro" id="IPR015943">
    <property type="entry name" value="WD40/YVTN_repeat-like_dom_sf"/>
</dbReference>
<dbReference type="WBParaSite" id="GPUH_0000155001-mRNA-1">
    <property type="protein sequence ID" value="GPUH_0000155001-mRNA-1"/>
    <property type="gene ID" value="GPUH_0000155001"/>
</dbReference>
<dbReference type="GO" id="GO:0005737">
    <property type="term" value="C:cytoplasm"/>
    <property type="evidence" value="ECO:0007669"/>
    <property type="project" value="UniProtKB-SubCell"/>
</dbReference>
<name>A0A183CYK6_9BILA</name>
<accession>A0A183CYK6</accession>
<dbReference type="InterPro" id="IPR036322">
    <property type="entry name" value="WD40_repeat_dom_sf"/>
</dbReference>
<proteinExistence type="inferred from homology"/>
<keyword evidence="2" id="KW-0963">Cytoplasm</keyword>
<dbReference type="PANTHER" id="PTHR14344:SF3">
    <property type="entry name" value="WD REPEAT-CONTAINING PROTEIN 6"/>
    <property type="match status" value="1"/>
</dbReference>
<keyword evidence="3" id="KW-0853">WD repeat</keyword>
<protein>
    <recommendedName>
        <fullName evidence="7">tRNA (34-2'-O)-methyltransferase regulator WDR6</fullName>
    </recommendedName>
</protein>
<evidence type="ECO:0000256" key="3">
    <source>
        <dbReference type="ARBA" id="ARBA00022574"/>
    </source>
</evidence>
<evidence type="ECO:0000256" key="4">
    <source>
        <dbReference type="ARBA" id="ARBA00022694"/>
    </source>
</evidence>
<dbReference type="Gene3D" id="2.130.10.10">
    <property type="entry name" value="YVTN repeat-like/Quinoprotein amine dehydrogenase"/>
    <property type="match status" value="1"/>
</dbReference>
<dbReference type="SUPFAM" id="SSF50978">
    <property type="entry name" value="WD40 repeat-like"/>
    <property type="match status" value="1"/>
</dbReference>
<dbReference type="SMART" id="SM00320">
    <property type="entry name" value="WD40"/>
    <property type="match status" value="3"/>
</dbReference>
<keyword evidence="5" id="KW-0677">Repeat</keyword>
<comment type="subcellular location">
    <subcellularLocation>
        <location evidence="1">Cytoplasm</location>
    </subcellularLocation>
</comment>
<reference evidence="8" key="1">
    <citation type="submission" date="2016-06" db="UniProtKB">
        <authorList>
            <consortium name="WormBaseParasite"/>
        </authorList>
    </citation>
    <scope>IDENTIFICATION</scope>
</reference>
<evidence type="ECO:0000256" key="5">
    <source>
        <dbReference type="ARBA" id="ARBA00022737"/>
    </source>
</evidence>
<dbReference type="InterPro" id="IPR051973">
    <property type="entry name" value="tRNA_Anticodon_Mtase-Reg"/>
</dbReference>
<comment type="similarity">
    <text evidence="6">Belongs to the WD repeat WDR6 family.</text>
</comment>
<keyword evidence="4" id="KW-0819">tRNA processing</keyword>
<dbReference type="PANTHER" id="PTHR14344">
    <property type="entry name" value="WD REPEAT PROTEIN"/>
    <property type="match status" value="1"/>
</dbReference>
<evidence type="ECO:0000256" key="1">
    <source>
        <dbReference type="ARBA" id="ARBA00004496"/>
    </source>
</evidence>
<dbReference type="AlphaFoldDB" id="A0A183CYK6"/>
<dbReference type="GO" id="GO:0030488">
    <property type="term" value="P:tRNA methylation"/>
    <property type="evidence" value="ECO:0007669"/>
    <property type="project" value="TreeGrafter"/>
</dbReference>
<evidence type="ECO:0000256" key="6">
    <source>
        <dbReference type="ARBA" id="ARBA00038255"/>
    </source>
</evidence>
<evidence type="ECO:0000313" key="8">
    <source>
        <dbReference type="WBParaSite" id="GPUH_0000155001-mRNA-1"/>
    </source>
</evidence>
<evidence type="ECO:0000256" key="2">
    <source>
        <dbReference type="ARBA" id="ARBA00022490"/>
    </source>
</evidence>
<dbReference type="InterPro" id="IPR001680">
    <property type="entry name" value="WD40_rpt"/>
</dbReference>
<sequence length="442" mass="49182">LSIGRDGKLRIWLIEDHIQLLFWRRPSSAIEMEWPCKFVDLYNELFIAGFHGHCVCELACGGGHRSWQLSIPHESTDRFDGPNFVYFEFVIKGRISRILVPLNQLRIVKPHLHLSSITSVATFKCGMEEFYVTGGIDAMLVISQFRSTGSVEVIQRLPVHSSSIYALCARGNYLISAGGKSEIFIFHLHAGNLRQVFNMRLKGDCRLLSIQLLAVTPCIQFIVSSSDGRLLFYSLTDDLKATEHCVALIDPLTNPGIITKIATSSVNSPVPIISCAAISTAGLFYLWENVNDFDKNPDIIEVEKCGLSALDIYAKDGMLYVGIGSESGSITVFQMEDKQKFKKCTNRWHSATCTDLRFHQTSESFLVISVALDCRLAIFSYSFPGKLDFQQSLLLNISDPSSLIISVMNSSGVAKCIVTGTSVCIVLLDNTYPFIHRAVLEN</sequence>
<evidence type="ECO:0000256" key="7">
    <source>
        <dbReference type="ARBA" id="ARBA00040154"/>
    </source>
</evidence>
<organism evidence="8">
    <name type="scientific">Gongylonema pulchrum</name>
    <dbReference type="NCBI Taxonomy" id="637853"/>
    <lineage>
        <taxon>Eukaryota</taxon>
        <taxon>Metazoa</taxon>
        <taxon>Ecdysozoa</taxon>
        <taxon>Nematoda</taxon>
        <taxon>Chromadorea</taxon>
        <taxon>Rhabditida</taxon>
        <taxon>Spirurina</taxon>
        <taxon>Spiruromorpha</taxon>
        <taxon>Spiruroidea</taxon>
        <taxon>Gongylonematidae</taxon>
        <taxon>Gongylonema</taxon>
    </lineage>
</organism>